<protein>
    <submittedName>
        <fullName evidence="1">Uncharacterized protein</fullName>
    </submittedName>
</protein>
<reference evidence="1" key="1">
    <citation type="submission" date="2021-03" db="EMBL/GenBank/DDBJ databases">
        <authorList>
            <consortium name="DOE Joint Genome Institute"/>
            <person name="Ahrendt S."/>
            <person name="Looney B.P."/>
            <person name="Miyauchi S."/>
            <person name="Morin E."/>
            <person name="Drula E."/>
            <person name="Courty P.E."/>
            <person name="Chicoki N."/>
            <person name="Fauchery L."/>
            <person name="Kohler A."/>
            <person name="Kuo A."/>
            <person name="Labutti K."/>
            <person name="Pangilinan J."/>
            <person name="Lipzen A."/>
            <person name="Riley R."/>
            <person name="Andreopoulos W."/>
            <person name="He G."/>
            <person name="Johnson J."/>
            <person name="Barry K.W."/>
            <person name="Grigoriev I.V."/>
            <person name="Nagy L."/>
            <person name="Hibbett D."/>
            <person name="Henrissat B."/>
            <person name="Matheny P.B."/>
            <person name="Labbe J."/>
            <person name="Martin F."/>
        </authorList>
    </citation>
    <scope>NUCLEOTIDE SEQUENCE</scope>
    <source>
        <strain evidence="1">HHB10654</strain>
    </source>
</reference>
<reference evidence="1" key="2">
    <citation type="journal article" date="2022" name="New Phytol.">
        <title>Evolutionary transition to the ectomycorrhizal habit in the genomes of a hyperdiverse lineage of mushroom-forming fungi.</title>
        <authorList>
            <person name="Looney B."/>
            <person name="Miyauchi S."/>
            <person name="Morin E."/>
            <person name="Drula E."/>
            <person name="Courty P.E."/>
            <person name="Kohler A."/>
            <person name="Kuo A."/>
            <person name="LaButti K."/>
            <person name="Pangilinan J."/>
            <person name="Lipzen A."/>
            <person name="Riley R."/>
            <person name="Andreopoulos W."/>
            <person name="He G."/>
            <person name="Johnson J."/>
            <person name="Nolan M."/>
            <person name="Tritt A."/>
            <person name="Barry K.W."/>
            <person name="Grigoriev I.V."/>
            <person name="Nagy L.G."/>
            <person name="Hibbett D."/>
            <person name="Henrissat B."/>
            <person name="Matheny P.B."/>
            <person name="Labbe J."/>
            <person name="Martin F.M."/>
        </authorList>
    </citation>
    <scope>NUCLEOTIDE SEQUENCE</scope>
    <source>
        <strain evidence="1">HHB10654</strain>
    </source>
</reference>
<dbReference type="EMBL" id="MU277192">
    <property type="protein sequence ID" value="KAI0066507.1"/>
    <property type="molecule type" value="Genomic_DNA"/>
</dbReference>
<gene>
    <name evidence="1" type="ORF">BV25DRAFT_1392877</name>
</gene>
<proteinExistence type="predicted"/>
<organism evidence="1 2">
    <name type="scientific">Artomyces pyxidatus</name>
    <dbReference type="NCBI Taxonomy" id="48021"/>
    <lineage>
        <taxon>Eukaryota</taxon>
        <taxon>Fungi</taxon>
        <taxon>Dikarya</taxon>
        <taxon>Basidiomycota</taxon>
        <taxon>Agaricomycotina</taxon>
        <taxon>Agaricomycetes</taxon>
        <taxon>Russulales</taxon>
        <taxon>Auriscalpiaceae</taxon>
        <taxon>Artomyces</taxon>
    </lineage>
</organism>
<comment type="caution">
    <text evidence="1">The sequence shown here is derived from an EMBL/GenBank/DDBJ whole genome shotgun (WGS) entry which is preliminary data.</text>
</comment>
<accession>A0ACB8TDL0</accession>
<dbReference type="Proteomes" id="UP000814140">
    <property type="component" value="Unassembled WGS sequence"/>
</dbReference>
<name>A0ACB8TDL0_9AGAM</name>
<evidence type="ECO:0000313" key="2">
    <source>
        <dbReference type="Proteomes" id="UP000814140"/>
    </source>
</evidence>
<evidence type="ECO:0000313" key="1">
    <source>
        <dbReference type="EMBL" id="KAI0066507.1"/>
    </source>
</evidence>
<keyword evidence="2" id="KW-1185">Reference proteome</keyword>
<sequence length="322" mass="36697">MLYEDIRIVRGVPALLRTLSRDHSDDIPKSWVRRAVVSYSQTETPTWRPSPALEILTHCADIEVLVRPPLASDEPYPHRYEHSTDTPKFPRLKRLDWWNHNDAARTEGINSIDAVLHNSPNVEYLSLWGEMWMTSLRQQRLTLPAVKVVHLREMNAIFLRQVCMWSLPALTHLVVESVLEDPEACEAIWEKYGPQLRVVEVGSQARATEYDHLAMILESCPGLTELNYYVLSANMPRVAGVHDGLKRVGLHAGVEDEAPDAPDVWRLAEDHIGVYSKEAFPSLTQFVLHGSRWSRFVLDPRFRAMEEAVRAVGRSLLLAADI</sequence>